<dbReference type="Proteomes" id="UP000015241">
    <property type="component" value="Unassembled WGS sequence"/>
</dbReference>
<sequence>MPQAAYLGLSPKQRLQSITDAEPAAVLAASHALALQDIPTAIELLEQGRAVFWQQATRLRTPLASSQIPLNKQNEINQLLHSLDNQPVLLDPQDRRSVEQEEAKRWRQTQRLEELLKEFRKQFEAEAKEHSLFPPEYPSLIQAAKKGPIVVLLSTPVFSGAVIIRQGGASDLVHLPEANPNWLGGWVQSWNNYVESARALPRDARAAYLVGLRNISHSQHELLEELWDIAREDPCAGNRTARHARDGKARVFEGLDSPAASVTALIQQEPKPSQMQDATPTSSWPNIAWLLNLRGDVVPFNPVLHCWADPPICDSDVSLIMLEHDLW</sequence>
<accession>S8ES86</accession>
<reference evidence="2 3" key="1">
    <citation type="journal article" date="2012" name="Science">
        <title>The Paleozoic origin of enzymatic lignin decomposition reconstructed from 31 fungal genomes.</title>
        <authorList>
            <person name="Floudas D."/>
            <person name="Binder M."/>
            <person name="Riley R."/>
            <person name="Barry K."/>
            <person name="Blanchette R.A."/>
            <person name="Henrissat B."/>
            <person name="Martinez A.T."/>
            <person name="Otillar R."/>
            <person name="Spatafora J.W."/>
            <person name="Yadav J.S."/>
            <person name="Aerts A."/>
            <person name="Benoit I."/>
            <person name="Boyd A."/>
            <person name="Carlson A."/>
            <person name="Copeland A."/>
            <person name="Coutinho P.M."/>
            <person name="de Vries R.P."/>
            <person name="Ferreira P."/>
            <person name="Findley K."/>
            <person name="Foster B."/>
            <person name="Gaskell J."/>
            <person name="Glotzer D."/>
            <person name="Gorecki P."/>
            <person name="Heitman J."/>
            <person name="Hesse C."/>
            <person name="Hori C."/>
            <person name="Igarashi K."/>
            <person name="Jurgens J.A."/>
            <person name="Kallen N."/>
            <person name="Kersten P."/>
            <person name="Kohler A."/>
            <person name="Kuees U."/>
            <person name="Kumar T.K.A."/>
            <person name="Kuo A."/>
            <person name="LaButti K."/>
            <person name="Larrondo L.F."/>
            <person name="Lindquist E."/>
            <person name="Ling A."/>
            <person name="Lombard V."/>
            <person name="Lucas S."/>
            <person name="Lundell T."/>
            <person name="Martin R."/>
            <person name="McLaughlin D.J."/>
            <person name="Morgenstern I."/>
            <person name="Morin E."/>
            <person name="Murat C."/>
            <person name="Nagy L.G."/>
            <person name="Nolan M."/>
            <person name="Ohm R.A."/>
            <person name="Patyshakuliyeva A."/>
            <person name="Rokas A."/>
            <person name="Ruiz-Duenas F.J."/>
            <person name="Sabat G."/>
            <person name="Salamov A."/>
            <person name="Samejima M."/>
            <person name="Schmutz J."/>
            <person name="Slot J.C."/>
            <person name="St John F."/>
            <person name="Stenlid J."/>
            <person name="Sun H."/>
            <person name="Sun S."/>
            <person name="Syed K."/>
            <person name="Tsang A."/>
            <person name="Wiebenga A."/>
            <person name="Young D."/>
            <person name="Pisabarro A."/>
            <person name="Eastwood D.C."/>
            <person name="Martin F."/>
            <person name="Cullen D."/>
            <person name="Grigoriev I.V."/>
            <person name="Hibbett D.S."/>
        </authorList>
    </citation>
    <scope>NUCLEOTIDE SEQUENCE</scope>
    <source>
        <strain evidence="3">FP-58527</strain>
    </source>
</reference>
<proteinExistence type="predicted"/>
<dbReference type="InParanoid" id="S8ES86"/>
<dbReference type="HOGENOM" id="CLU_850027_0_0_1"/>
<evidence type="ECO:0000313" key="3">
    <source>
        <dbReference type="Proteomes" id="UP000015241"/>
    </source>
</evidence>
<dbReference type="OrthoDB" id="3261278at2759"/>
<keyword evidence="1" id="KW-0175">Coiled coil</keyword>
<evidence type="ECO:0000313" key="2">
    <source>
        <dbReference type="EMBL" id="EPT05774.1"/>
    </source>
</evidence>
<protein>
    <submittedName>
        <fullName evidence="2">Uncharacterized protein</fullName>
    </submittedName>
</protein>
<evidence type="ECO:0000256" key="1">
    <source>
        <dbReference type="SAM" id="Coils"/>
    </source>
</evidence>
<feature type="coiled-coil region" evidence="1">
    <location>
        <begin position="98"/>
        <end position="129"/>
    </location>
</feature>
<keyword evidence="3" id="KW-1185">Reference proteome</keyword>
<name>S8ES86_FOMSC</name>
<dbReference type="EMBL" id="KE504123">
    <property type="protein sequence ID" value="EPT05774.1"/>
    <property type="molecule type" value="Genomic_DNA"/>
</dbReference>
<dbReference type="Gene3D" id="3.40.350.10">
    <property type="entry name" value="Creatinase/prolidase N-terminal domain"/>
    <property type="match status" value="1"/>
</dbReference>
<gene>
    <name evidence="2" type="ORF">FOMPIDRAFT_1045076</name>
</gene>
<organism evidence="2 3">
    <name type="scientific">Fomitopsis schrenkii</name>
    <name type="common">Brown rot fungus</name>
    <dbReference type="NCBI Taxonomy" id="2126942"/>
    <lineage>
        <taxon>Eukaryota</taxon>
        <taxon>Fungi</taxon>
        <taxon>Dikarya</taxon>
        <taxon>Basidiomycota</taxon>
        <taxon>Agaricomycotina</taxon>
        <taxon>Agaricomycetes</taxon>
        <taxon>Polyporales</taxon>
        <taxon>Fomitopsis</taxon>
    </lineage>
</organism>
<dbReference type="AlphaFoldDB" id="S8ES86"/>
<dbReference type="InterPro" id="IPR029149">
    <property type="entry name" value="Creatin/AminoP/Spt16_N"/>
</dbReference>